<proteinExistence type="predicted"/>
<evidence type="ECO:0000256" key="1">
    <source>
        <dbReference type="SAM" id="Phobius"/>
    </source>
</evidence>
<keyword evidence="1" id="KW-1133">Transmembrane helix</keyword>
<keyword evidence="1" id="KW-0472">Membrane</keyword>
<keyword evidence="1" id="KW-0812">Transmembrane</keyword>
<name>A0A9J6BT91_POLVA</name>
<dbReference type="Gene3D" id="3.80.10.10">
    <property type="entry name" value="Ribonuclease Inhibitor"/>
    <property type="match status" value="1"/>
</dbReference>
<feature type="transmembrane region" description="Helical" evidence="1">
    <location>
        <begin position="233"/>
        <end position="255"/>
    </location>
</feature>
<dbReference type="Proteomes" id="UP001107558">
    <property type="component" value="Chromosome 3"/>
</dbReference>
<dbReference type="EMBL" id="JADBJN010000003">
    <property type="protein sequence ID" value="KAG5673105.1"/>
    <property type="molecule type" value="Genomic_DNA"/>
</dbReference>
<accession>A0A9J6BT91</accession>
<keyword evidence="4" id="KW-1185">Reference proteome</keyword>
<gene>
    <name evidence="3" type="ORF">PVAND_003179</name>
</gene>
<dbReference type="SUPFAM" id="SSF52058">
    <property type="entry name" value="L domain-like"/>
    <property type="match status" value="1"/>
</dbReference>
<dbReference type="InterPro" id="IPR001611">
    <property type="entry name" value="Leu-rich_rpt"/>
</dbReference>
<dbReference type="AlphaFoldDB" id="A0A9J6BT91"/>
<dbReference type="InterPro" id="IPR032675">
    <property type="entry name" value="LRR_dom_sf"/>
</dbReference>
<dbReference type="OrthoDB" id="676979at2759"/>
<keyword evidence="2" id="KW-0732">Signal</keyword>
<evidence type="ECO:0000313" key="3">
    <source>
        <dbReference type="EMBL" id="KAG5673105.1"/>
    </source>
</evidence>
<feature type="chain" id="PRO_5039919290" evidence="2">
    <location>
        <begin position="18"/>
        <end position="256"/>
    </location>
</feature>
<sequence>MNLLFLSFIIIVNFVNSVIIDCRTQSNWWTPFGNLKECLTYEVISDEHDREVTQVKTYDTLETYKSFYINESPNCYYLPKGLSKYFSNNLQTIIIARSGLNVITKDDLEPFKNLRGLYIDFCNIKRLKSDLFIYTPSIEQLSLQDNGIEYVEEGIFKPLTKLSSFDFSENKCLDKKADGIENVKRLFTEIEEKCEPLEIIESLEEIKDETTNKIEIDKVVEKIEEKQKSSRMMWVYIFTVIAVLGLIFIFVYLVMK</sequence>
<protein>
    <submittedName>
        <fullName evidence="3">Uncharacterized protein</fullName>
    </submittedName>
</protein>
<dbReference type="Pfam" id="PF13855">
    <property type="entry name" value="LRR_8"/>
    <property type="match status" value="1"/>
</dbReference>
<evidence type="ECO:0000256" key="2">
    <source>
        <dbReference type="SAM" id="SignalP"/>
    </source>
</evidence>
<comment type="caution">
    <text evidence="3">The sequence shown here is derived from an EMBL/GenBank/DDBJ whole genome shotgun (WGS) entry which is preliminary data.</text>
</comment>
<reference evidence="3" key="1">
    <citation type="submission" date="2021-03" db="EMBL/GenBank/DDBJ databases">
        <title>Chromosome level genome of the anhydrobiotic midge Polypedilum vanderplanki.</title>
        <authorList>
            <person name="Yoshida Y."/>
            <person name="Kikawada T."/>
            <person name="Gusev O."/>
        </authorList>
    </citation>
    <scope>NUCLEOTIDE SEQUENCE</scope>
    <source>
        <strain evidence="3">NIAS01</strain>
        <tissue evidence="3">Whole body or cell culture</tissue>
    </source>
</reference>
<feature type="signal peptide" evidence="2">
    <location>
        <begin position="1"/>
        <end position="17"/>
    </location>
</feature>
<organism evidence="3 4">
    <name type="scientific">Polypedilum vanderplanki</name>
    <name type="common">Sleeping chironomid midge</name>
    <dbReference type="NCBI Taxonomy" id="319348"/>
    <lineage>
        <taxon>Eukaryota</taxon>
        <taxon>Metazoa</taxon>
        <taxon>Ecdysozoa</taxon>
        <taxon>Arthropoda</taxon>
        <taxon>Hexapoda</taxon>
        <taxon>Insecta</taxon>
        <taxon>Pterygota</taxon>
        <taxon>Neoptera</taxon>
        <taxon>Endopterygota</taxon>
        <taxon>Diptera</taxon>
        <taxon>Nematocera</taxon>
        <taxon>Chironomoidea</taxon>
        <taxon>Chironomidae</taxon>
        <taxon>Chironominae</taxon>
        <taxon>Polypedilum</taxon>
        <taxon>Polypedilum</taxon>
    </lineage>
</organism>
<evidence type="ECO:0000313" key="4">
    <source>
        <dbReference type="Proteomes" id="UP001107558"/>
    </source>
</evidence>